<dbReference type="Gene3D" id="1.25.40.10">
    <property type="entry name" value="Tetratricopeptide repeat domain"/>
    <property type="match status" value="2"/>
</dbReference>
<evidence type="ECO:0000259" key="4">
    <source>
        <dbReference type="PROSITE" id="PS51755"/>
    </source>
</evidence>
<proteinExistence type="inferred from homology"/>
<dbReference type="EMBL" id="BAABAB010000028">
    <property type="protein sequence ID" value="GAA3631286.1"/>
    <property type="molecule type" value="Genomic_DNA"/>
</dbReference>
<dbReference type="Pfam" id="PF13401">
    <property type="entry name" value="AAA_22"/>
    <property type="match status" value="1"/>
</dbReference>
<evidence type="ECO:0000313" key="6">
    <source>
        <dbReference type="Proteomes" id="UP001501490"/>
    </source>
</evidence>
<accession>A0ABP7AFP4</accession>
<protein>
    <submittedName>
        <fullName evidence="5">BTAD domain-containing putative transcriptional regulator</fullName>
    </submittedName>
</protein>
<dbReference type="CDD" id="cd00383">
    <property type="entry name" value="trans_reg_C"/>
    <property type="match status" value="1"/>
</dbReference>
<feature type="domain" description="OmpR/PhoB-type" evidence="4">
    <location>
        <begin position="2"/>
        <end position="101"/>
    </location>
</feature>
<evidence type="ECO:0000256" key="3">
    <source>
        <dbReference type="PROSITE-ProRule" id="PRU01091"/>
    </source>
</evidence>
<evidence type="ECO:0000256" key="2">
    <source>
        <dbReference type="ARBA" id="ARBA00023125"/>
    </source>
</evidence>
<dbReference type="PRINTS" id="PR00364">
    <property type="entry name" value="DISEASERSIST"/>
</dbReference>
<reference evidence="6" key="1">
    <citation type="journal article" date="2019" name="Int. J. Syst. Evol. Microbiol.">
        <title>The Global Catalogue of Microorganisms (GCM) 10K type strain sequencing project: providing services to taxonomists for standard genome sequencing and annotation.</title>
        <authorList>
            <consortium name="The Broad Institute Genomics Platform"/>
            <consortium name="The Broad Institute Genome Sequencing Center for Infectious Disease"/>
            <person name="Wu L."/>
            <person name="Ma J."/>
        </authorList>
    </citation>
    <scope>NUCLEOTIDE SEQUENCE [LARGE SCALE GENOMIC DNA]</scope>
    <source>
        <strain evidence="6">JCM 16929</strain>
    </source>
</reference>
<sequence length="1092" mass="117554">MPAAPARPGRPRIGLLGPLLVVDAEDRPVKIAGRRLQTLLSRLALEPGRRVSGAELVDAVWPEDPPGDPVNALQSLVSRLRRALGQGRLIEPDGIGYRLAVPADAVDAARFTALVQSGRRRLAEGDEPGALADLVAAEELWRGEPLADAGDGSFAAARRVQLAELRLGASLDRLALLVRTGRAAEAIGELESLAESHPLNEPLAAALIRSLAAAGRTSEALARFEATRRFLADRLGIDPGAELQDLHLQLLRGEPATANSRAATPAPSPARSRPSNLRVSLTSFVGREGDLDRVLSALASHRLTTLIGTGGAGKTRLAIEAANRWLADNDQLAWLVELAPVTDPDDLPGVLLSTIGGRETRVTERTERFPTDARDRLLERLRELRCLLVIDNCEHLIEEVAHLVDEVLAVAPDVRVLATSRELLGLTGEVLCAIAPLPLPPVDVGLDEAPGFPAVRLWLDRAAAARPEFVLDETNLPAVVEIVRRLDGLPLALELAAARLRVLPAGEIAQRLTDRFRLLTGGNRTSLPRHRTLRAVVEWSWDLLTPAERLLAERLAVFPAGADAASATAICADASMPAEEIEPLLASLTDKSLLQVEEPVGIAPLPVRYRMLETIREYGIERLAERDELGAARLAHAEHYAQVVIACEPVLRSRDQVAAMATLDADRDNVSAALRYLADSGRGERALTVMLALAWYWAVLENNTELATWAAMILDANRGAEAPELAYARAAVVLSELAERADGERPGWEAVRDRLATVSAELAAAPDPPFPGLEVLRCMVAVFAGADDNSARMVERAAASPDPWLRAALHASLANLYENAGELDQMRNALETAYKEFVQIGDRWGLSTTLVARAQIATVDGRLDDAVADFGSALRHVRELGSAQDESYIHIRIVDLLIRRGDFEAARAELGDLEELTRNGVSPDRVLFGGAAIVMIEWHTGHHDRALALADQIRAELGRRHTSVPLLDHLRGVILAATGLISALAGDLDRATSDLREAYPAAIETRDQPIIAAVGTAVAGWLTARGRSADAAAALGAAASVRGADDWTDRAVTTIAERLRTELGTEFDSAYDAGRRLSRAEAHALLDPERYL</sequence>
<dbReference type="Gene3D" id="3.40.50.300">
    <property type="entry name" value="P-loop containing nucleotide triphosphate hydrolases"/>
    <property type="match status" value="1"/>
</dbReference>
<evidence type="ECO:0000313" key="5">
    <source>
        <dbReference type="EMBL" id="GAA3631286.1"/>
    </source>
</evidence>
<keyword evidence="6" id="KW-1185">Reference proteome</keyword>
<dbReference type="SMART" id="SM00862">
    <property type="entry name" value="Trans_reg_C"/>
    <property type="match status" value="1"/>
</dbReference>
<dbReference type="PANTHER" id="PTHR47691:SF3">
    <property type="entry name" value="HTH-TYPE TRANSCRIPTIONAL REGULATOR RV0890C-RELATED"/>
    <property type="match status" value="1"/>
</dbReference>
<comment type="similarity">
    <text evidence="1">Belongs to the AfsR/DnrI/RedD regulatory family.</text>
</comment>
<gene>
    <name evidence="5" type="ORF">GCM10022236_37320</name>
</gene>
<dbReference type="PROSITE" id="PS51755">
    <property type="entry name" value="OMPR_PHOB"/>
    <property type="match status" value="1"/>
</dbReference>
<dbReference type="Pfam" id="PF00486">
    <property type="entry name" value="Trans_reg_C"/>
    <property type="match status" value="1"/>
</dbReference>
<feature type="DNA-binding region" description="OmpR/PhoB-type" evidence="3">
    <location>
        <begin position="2"/>
        <end position="101"/>
    </location>
</feature>
<evidence type="ECO:0000256" key="1">
    <source>
        <dbReference type="ARBA" id="ARBA00005820"/>
    </source>
</evidence>
<dbReference type="RefSeq" id="WP_344807376.1">
    <property type="nucleotide sequence ID" value="NZ_BAABAB010000028.1"/>
</dbReference>
<dbReference type="SUPFAM" id="SSF52540">
    <property type="entry name" value="P-loop containing nucleoside triphosphate hydrolases"/>
    <property type="match status" value="1"/>
</dbReference>
<dbReference type="CDD" id="cd15831">
    <property type="entry name" value="BTAD"/>
    <property type="match status" value="1"/>
</dbReference>
<dbReference type="SUPFAM" id="SSF48452">
    <property type="entry name" value="TPR-like"/>
    <property type="match status" value="2"/>
</dbReference>
<comment type="caution">
    <text evidence="5">The sequence shown here is derived from an EMBL/GenBank/DDBJ whole genome shotgun (WGS) entry which is preliminary data.</text>
</comment>
<dbReference type="InterPro" id="IPR001867">
    <property type="entry name" value="OmpR/PhoB-type_DNA-bd"/>
</dbReference>
<dbReference type="InterPro" id="IPR036388">
    <property type="entry name" value="WH-like_DNA-bd_sf"/>
</dbReference>
<dbReference type="SUPFAM" id="SSF46894">
    <property type="entry name" value="C-terminal effector domain of the bipartite response regulators"/>
    <property type="match status" value="1"/>
</dbReference>
<dbReference type="InterPro" id="IPR016032">
    <property type="entry name" value="Sig_transdc_resp-reg_C-effctor"/>
</dbReference>
<dbReference type="InterPro" id="IPR049945">
    <property type="entry name" value="AAA_22"/>
</dbReference>
<dbReference type="Proteomes" id="UP001501490">
    <property type="component" value="Unassembled WGS sequence"/>
</dbReference>
<dbReference type="Pfam" id="PF03704">
    <property type="entry name" value="BTAD"/>
    <property type="match status" value="1"/>
</dbReference>
<organism evidence="5 6">
    <name type="scientific">Microlunatus ginsengisoli</name>
    <dbReference type="NCBI Taxonomy" id="363863"/>
    <lineage>
        <taxon>Bacteria</taxon>
        <taxon>Bacillati</taxon>
        <taxon>Actinomycetota</taxon>
        <taxon>Actinomycetes</taxon>
        <taxon>Propionibacteriales</taxon>
        <taxon>Propionibacteriaceae</taxon>
        <taxon>Microlunatus</taxon>
    </lineage>
</organism>
<dbReference type="InterPro" id="IPR027417">
    <property type="entry name" value="P-loop_NTPase"/>
</dbReference>
<dbReference type="PANTHER" id="PTHR47691">
    <property type="entry name" value="REGULATOR-RELATED"/>
    <property type="match status" value="1"/>
</dbReference>
<dbReference type="SMART" id="SM01043">
    <property type="entry name" value="BTAD"/>
    <property type="match status" value="1"/>
</dbReference>
<keyword evidence="2 3" id="KW-0238">DNA-binding</keyword>
<dbReference type="Gene3D" id="1.10.10.10">
    <property type="entry name" value="Winged helix-like DNA-binding domain superfamily/Winged helix DNA-binding domain"/>
    <property type="match status" value="1"/>
</dbReference>
<dbReference type="InterPro" id="IPR005158">
    <property type="entry name" value="BTAD"/>
</dbReference>
<name>A0ABP7AFP4_9ACTN</name>
<dbReference type="InterPro" id="IPR011990">
    <property type="entry name" value="TPR-like_helical_dom_sf"/>
</dbReference>